<dbReference type="InterPro" id="IPR001647">
    <property type="entry name" value="HTH_TetR"/>
</dbReference>
<dbReference type="Proteomes" id="UP000530514">
    <property type="component" value="Unassembled WGS sequence"/>
</dbReference>
<proteinExistence type="predicted"/>
<evidence type="ECO:0000313" key="4">
    <source>
        <dbReference type="EMBL" id="MBA4543814.1"/>
    </source>
</evidence>
<keyword evidence="5" id="KW-1185">Reference proteome</keyword>
<evidence type="ECO:0000256" key="1">
    <source>
        <dbReference type="ARBA" id="ARBA00023125"/>
    </source>
</evidence>
<dbReference type="PANTHER" id="PTHR43479:SF11">
    <property type="entry name" value="ACREF_ENVCD OPERON REPRESSOR-RELATED"/>
    <property type="match status" value="1"/>
</dbReference>
<dbReference type="Pfam" id="PF00440">
    <property type="entry name" value="TetR_N"/>
    <property type="match status" value="1"/>
</dbReference>
<dbReference type="GO" id="GO:0003677">
    <property type="term" value="F:DNA binding"/>
    <property type="evidence" value="ECO:0007669"/>
    <property type="project" value="UniProtKB-UniRule"/>
</dbReference>
<protein>
    <submittedName>
        <fullName evidence="4">TetR/AcrR family transcriptional regulator</fullName>
    </submittedName>
</protein>
<gene>
    <name evidence="4" type="ORF">H1164_13040</name>
</gene>
<dbReference type="PRINTS" id="PR00455">
    <property type="entry name" value="HTHTETR"/>
</dbReference>
<feature type="domain" description="HTH tetR-type" evidence="3">
    <location>
        <begin position="12"/>
        <end position="72"/>
    </location>
</feature>
<name>A0A7W1XBW5_9BACL</name>
<evidence type="ECO:0000259" key="3">
    <source>
        <dbReference type="PROSITE" id="PS50977"/>
    </source>
</evidence>
<dbReference type="InterPro" id="IPR050624">
    <property type="entry name" value="HTH-type_Tx_Regulator"/>
</dbReference>
<evidence type="ECO:0000313" key="5">
    <source>
        <dbReference type="Proteomes" id="UP000530514"/>
    </source>
</evidence>
<dbReference type="OrthoDB" id="2720430at2"/>
<dbReference type="PROSITE" id="PS50977">
    <property type="entry name" value="HTH_TETR_2"/>
    <property type="match status" value="1"/>
</dbReference>
<dbReference type="SUPFAM" id="SSF46689">
    <property type="entry name" value="Homeodomain-like"/>
    <property type="match status" value="1"/>
</dbReference>
<dbReference type="Gene3D" id="1.10.357.10">
    <property type="entry name" value="Tetracycline Repressor, domain 2"/>
    <property type="match status" value="1"/>
</dbReference>
<feature type="DNA-binding region" description="H-T-H motif" evidence="2">
    <location>
        <begin position="35"/>
        <end position="54"/>
    </location>
</feature>
<dbReference type="InterPro" id="IPR009057">
    <property type="entry name" value="Homeodomain-like_sf"/>
</dbReference>
<accession>A0A7W1XBW5</accession>
<evidence type="ECO:0000256" key="2">
    <source>
        <dbReference type="PROSITE-ProRule" id="PRU00335"/>
    </source>
</evidence>
<dbReference type="RefSeq" id="WP_052154005.1">
    <property type="nucleotide sequence ID" value="NZ_JACEIP010000022.1"/>
</dbReference>
<organism evidence="4 5">
    <name type="scientific">Thermoactinomyces daqus</name>
    <dbReference type="NCBI Taxonomy" id="1329516"/>
    <lineage>
        <taxon>Bacteria</taxon>
        <taxon>Bacillati</taxon>
        <taxon>Bacillota</taxon>
        <taxon>Bacilli</taxon>
        <taxon>Bacillales</taxon>
        <taxon>Thermoactinomycetaceae</taxon>
        <taxon>Thermoactinomyces</taxon>
    </lineage>
</organism>
<comment type="caution">
    <text evidence="4">The sequence shown here is derived from an EMBL/GenBank/DDBJ whole genome shotgun (WGS) entry which is preliminary data.</text>
</comment>
<sequence>MTKPNRQLRRKAKTKNAIRRAALRLFLEPGFHHTNVKDIMDEADLGYGTFYQYYHSKLDVLLEQADEVHEKITKCKIFSPEEKSIYRRTYNSIYHVLSACNEHRDVVTILKNAKVRRKR</sequence>
<dbReference type="AlphaFoldDB" id="A0A7W1XBW5"/>
<dbReference type="PANTHER" id="PTHR43479">
    <property type="entry name" value="ACREF/ENVCD OPERON REPRESSOR-RELATED"/>
    <property type="match status" value="1"/>
</dbReference>
<dbReference type="EMBL" id="JACEIP010000022">
    <property type="protein sequence ID" value="MBA4543814.1"/>
    <property type="molecule type" value="Genomic_DNA"/>
</dbReference>
<reference evidence="4 5" key="1">
    <citation type="submission" date="2020-07" db="EMBL/GenBank/DDBJ databases">
        <authorList>
            <person name="Feng H."/>
        </authorList>
    </citation>
    <scope>NUCLEOTIDE SEQUENCE [LARGE SCALE GENOMIC DNA]</scope>
    <source>
        <strain evidence="5">s-11</strain>
    </source>
</reference>
<keyword evidence="1 2" id="KW-0238">DNA-binding</keyword>